<proteinExistence type="evidence at transcript level"/>
<evidence type="ECO:0000313" key="2">
    <source>
        <dbReference type="EMBL" id="BAM18831.1"/>
    </source>
</evidence>
<accession>I4DLP1</accession>
<dbReference type="EMBL" id="AK402209">
    <property type="protein sequence ID" value="BAM18831.1"/>
    <property type="molecule type" value="mRNA"/>
</dbReference>
<organism evidence="2">
    <name type="scientific">Papilio xuthus</name>
    <name type="common">Asian swallowtail butterfly</name>
    <dbReference type="NCBI Taxonomy" id="66420"/>
    <lineage>
        <taxon>Eukaryota</taxon>
        <taxon>Metazoa</taxon>
        <taxon>Ecdysozoa</taxon>
        <taxon>Arthropoda</taxon>
        <taxon>Hexapoda</taxon>
        <taxon>Insecta</taxon>
        <taxon>Pterygota</taxon>
        <taxon>Neoptera</taxon>
        <taxon>Endopterygota</taxon>
        <taxon>Lepidoptera</taxon>
        <taxon>Glossata</taxon>
        <taxon>Ditrysia</taxon>
        <taxon>Papilionoidea</taxon>
        <taxon>Papilionidae</taxon>
        <taxon>Papilioninae</taxon>
        <taxon>Papilio</taxon>
    </lineage>
</organism>
<keyword evidence="1" id="KW-0472">Membrane</keyword>
<feature type="transmembrane region" description="Helical" evidence="1">
    <location>
        <begin position="12"/>
        <end position="30"/>
    </location>
</feature>
<evidence type="ECO:0000256" key="1">
    <source>
        <dbReference type="SAM" id="Phobius"/>
    </source>
</evidence>
<dbReference type="AlphaFoldDB" id="I4DLP1"/>
<keyword evidence="1" id="KW-0812">Transmembrane</keyword>
<protein>
    <submittedName>
        <fullName evidence="2">Uncharacterized protein</fullName>
    </submittedName>
</protein>
<keyword evidence="1" id="KW-1133">Transmembrane helix</keyword>
<reference evidence="2" key="1">
    <citation type="journal article" date="2012" name="BMC Biol.">
        <title>Comprehensive microarray-based analysis for stage-specific larval camouflage pattern-associated genes in the swallowtail butterfly, Papilio xuthus.</title>
        <authorList>
            <person name="Futahashi R."/>
            <person name="Shirataki H."/>
            <person name="Narita T."/>
            <person name="Mita K."/>
            <person name="Fujiwara H."/>
        </authorList>
    </citation>
    <scope>NUCLEOTIDE SEQUENCE</scope>
    <source>
        <tissue evidence="2">Epidermis</tissue>
    </source>
</reference>
<sequence>MLLVGFNICSYTANFGVIVFFCVASISIYFDDWQLCASVVVLPELEFNYFHIKLLFF</sequence>
<name>I4DLP1_PAPXU</name>